<dbReference type="Gene3D" id="3.20.20.80">
    <property type="entry name" value="Glycosidases"/>
    <property type="match status" value="1"/>
</dbReference>
<protein>
    <recommendedName>
        <fullName evidence="3">Glycoside hydrolase</fullName>
    </recommendedName>
</protein>
<dbReference type="EMBL" id="ML119169">
    <property type="protein sequence ID" value="RPB08063.1"/>
    <property type="molecule type" value="Genomic_DNA"/>
</dbReference>
<dbReference type="InterPro" id="IPR017853">
    <property type="entry name" value="GH"/>
</dbReference>
<evidence type="ECO:0008006" key="3">
    <source>
        <dbReference type="Google" id="ProtNLM"/>
    </source>
</evidence>
<dbReference type="InParanoid" id="A0A3N4KC41"/>
<dbReference type="OrthoDB" id="3445803at2759"/>
<dbReference type="STRING" id="1392247.A0A3N4KC41"/>
<name>A0A3N4KC41_9PEZI</name>
<feature type="non-terminal residue" evidence="1">
    <location>
        <position position="1"/>
    </location>
</feature>
<keyword evidence="2" id="KW-1185">Reference proteome</keyword>
<accession>A0A3N4KC41</accession>
<evidence type="ECO:0000313" key="1">
    <source>
        <dbReference type="EMBL" id="RPB08063.1"/>
    </source>
</evidence>
<sequence>TATIDFSTTRGAPKQYGSGILYGIPDTDAWQIPKHFFTDIGINHGRGGGSQVPGKGWVGGEADYVARIKSVHSNYLKLRELGGNFFMLNSGLWGGDGLLVASDPLPGDNDDWSSYDAFLLRVAADINSLGMTQGLIVELWNEADYSAFWLNRSKEQWLKAWGWAYHRLRPLLPASVIIGGPAFATEMSNAGWWPDFFQYVKTNGSVPEYWSYHCLFQAGGIGNDPEWSIAQMNGLLTQYGLPTGSPLSINEYAPPEDQNPGYSAWVISTFERRDVYGLRANWAAGGALHDYMASLVGKPDDTNGGTYSNSSGGYWPTGEWHLYKYYKQSQTGVRVASERSVDDYFDVFATWDASKRKASVIAGTNAVTGTYDIQVNGLPAGAFSRGRARVVVKKYPWVSFRAQVTEAQIVTVSDTVYTVTGGAFTIPLTITEATSGYSLDITPA</sequence>
<evidence type="ECO:0000313" key="2">
    <source>
        <dbReference type="Proteomes" id="UP000277580"/>
    </source>
</evidence>
<gene>
    <name evidence="1" type="ORF">P167DRAFT_494778</name>
</gene>
<proteinExistence type="predicted"/>
<reference evidence="1 2" key="1">
    <citation type="journal article" date="2018" name="Nat. Ecol. Evol.">
        <title>Pezizomycetes genomes reveal the molecular basis of ectomycorrhizal truffle lifestyle.</title>
        <authorList>
            <person name="Murat C."/>
            <person name="Payen T."/>
            <person name="Noel B."/>
            <person name="Kuo A."/>
            <person name="Morin E."/>
            <person name="Chen J."/>
            <person name="Kohler A."/>
            <person name="Krizsan K."/>
            <person name="Balestrini R."/>
            <person name="Da Silva C."/>
            <person name="Montanini B."/>
            <person name="Hainaut M."/>
            <person name="Levati E."/>
            <person name="Barry K.W."/>
            <person name="Belfiori B."/>
            <person name="Cichocki N."/>
            <person name="Clum A."/>
            <person name="Dockter R.B."/>
            <person name="Fauchery L."/>
            <person name="Guy J."/>
            <person name="Iotti M."/>
            <person name="Le Tacon F."/>
            <person name="Lindquist E.A."/>
            <person name="Lipzen A."/>
            <person name="Malagnac F."/>
            <person name="Mello A."/>
            <person name="Molinier V."/>
            <person name="Miyauchi S."/>
            <person name="Poulain J."/>
            <person name="Riccioni C."/>
            <person name="Rubini A."/>
            <person name="Sitrit Y."/>
            <person name="Splivallo R."/>
            <person name="Traeger S."/>
            <person name="Wang M."/>
            <person name="Zifcakova L."/>
            <person name="Wipf D."/>
            <person name="Zambonelli A."/>
            <person name="Paolocci F."/>
            <person name="Nowrousian M."/>
            <person name="Ottonello S."/>
            <person name="Baldrian P."/>
            <person name="Spatafora J.W."/>
            <person name="Henrissat B."/>
            <person name="Nagy L.G."/>
            <person name="Aury J.M."/>
            <person name="Wincker P."/>
            <person name="Grigoriev I.V."/>
            <person name="Bonfante P."/>
            <person name="Martin F.M."/>
        </authorList>
    </citation>
    <scope>NUCLEOTIDE SEQUENCE [LARGE SCALE GENOMIC DNA]</scope>
    <source>
        <strain evidence="1 2">CCBAS932</strain>
    </source>
</reference>
<dbReference type="Proteomes" id="UP000277580">
    <property type="component" value="Unassembled WGS sequence"/>
</dbReference>
<dbReference type="SUPFAM" id="SSF51445">
    <property type="entry name" value="(Trans)glycosidases"/>
    <property type="match status" value="1"/>
</dbReference>
<dbReference type="AlphaFoldDB" id="A0A3N4KC41"/>
<organism evidence="1 2">
    <name type="scientific">Morchella conica CCBAS932</name>
    <dbReference type="NCBI Taxonomy" id="1392247"/>
    <lineage>
        <taxon>Eukaryota</taxon>
        <taxon>Fungi</taxon>
        <taxon>Dikarya</taxon>
        <taxon>Ascomycota</taxon>
        <taxon>Pezizomycotina</taxon>
        <taxon>Pezizomycetes</taxon>
        <taxon>Pezizales</taxon>
        <taxon>Morchellaceae</taxon>
        <taxon>Morchella</taxon>
    </lineage>
</organism>